<dbReference type="PANTHER" id="PTHR30126">
    <property type="entry name" value="HTH-TYPE TRANSCRIPTIONAL REGULATOR"/>
    <property type="match status" value="1"/>
</dbReference>
<evidence type="ECO:0000259" key="5">
    <source>
        <dbReference type="PROSITE" id="PS50931"/>
    </source>
</evidence>
<evidence type="ECO:0000256" key="2">
    <source>
        <dbReference type="ARBA" id="ARBA00023015"/>
    </source>
</evidence>
<proteinExistence type="inferred from homology"/>
<organism evidence="6 7">
    <name type="scientific">Pseudoalteromonas lipolytica</name>
    <dbReference type="NCBI Taxonomy" id="570156"/>
    <lineage>
        <taxon>Bacteria</taxon>
        <taxon>Pseudomonadati</taxon>
        <taxon>Pseudomonadota</taxon>
        <taxon>Gammaproteobacteria</taxon>
        <taxon>Alteromonadales</taxon>
        <taxon>Pseudoalteromonadaceae</taxon>
        <taxon>Pseudoalteromonas</taxon>
    </lineage>
</organism>
<accession>A0A0P7DST4</accession>
<dbReference type="PROSITE" id="PS50931">
    <property type="entry name" value="HTH_LYSR"/>
    <property type="match status" value="1"/>
</dbReference>
<keyword evidence="4" id="KW-0804">Transcription</keyword>
<dbReference type="InterPro" id="IPR036388">
    <property type="entry name" value="WH-like_DNA-bd_sf"/>
</dbReference>
<dbReference type="Pfam" id="PF00126">
    <property type="entry name" value="HTH_1"/>
    <property type="match status" value="1"/>
</dbReference>
<dbReference type="InterPro" id="IPR005119">
    <property type="entry name" value="LysR_subst-bd"/>
</dbReference>
<dbReference type="EMBL" id="LJTC01000003">
    <property type="protein sequence ID" value="KPM84323.1"/>
    <property type="molecule type" value="Genomic_DNA"/>
</dbReference>
<dbReference type="InterPro" id="IPR000847">
    <property type="entry name" value="LysR_HTH_N"/>
</dbReference>
<gene>
    <name evidence="6" type="ORF">AOG27_05340</name>
</gene>
<evidence type="ECO:0000313" key="7">
    <source>
        <dbReference type="Proteomes" id="UP000050378"/>
    </source>
</evidence>
<protein>
    <submittedName>
        <fullName evidence="6">LysR family transcriptional regulator</fullName>
    </submittedName>
</protein>
<name>A0A0P7DST4_9GAMM</name>
<evidence type="ECO:0000256" key="4">
    <source>
        <dbReference type="ARBA" id="ARBA00023163"/>
    </source>
</evidence>
<dbReference type="GO" id="GO:0003700">
    <property type="term" value="F:DNA-binding transcription factor activity"/>
    <property type="evidence" value="ECO:0007669"/>
    <property type="project" value="InterPro"/>
</dbReference>
<dbReference type="SUPFAM" id="SSF46785">
    <property type="entry name" value="Winged helix' DNA-binding domain"/>
    <property type="match status" value="1"/>
</dbReference>
<keyword evidence="2" id="KW-0805">Transcription regulation</keyword>
<reference evidence="6 7" key="1">
    <citation type="submission" date="2015-09" db="EMBL/GenBank/DDBJ databases">
        <title>Draft Genome Sequence of Pseudoalteromonas lipolytica UCD-48B.</title>
        <authorList>
            <person name="Krusor M."/>
            <person name="Coil D.A."/>
            <person name="Lang J.M."/>
            <person name="Eisen J.A."/>
            <person name="Alexiev A."/>
        </authorList>
    </citation>
    <scope>NUCLEOTIDE SEQUENCE [LARGE SCALE GENOMIC DNA]</scope>
    <source>
        <strain evidence="6 7">UCD-48B</strain>
    </source>
</reference>
<dbReference type="AlphaFoldDB" id="A0A0P7DST4"/>
<dbReference type="GO" id="GO:0000976">
    <property type="term" value="F:transcription cis-regulatory region binding"/>
    <property type="evidence" value="ECO:0007669"/>
    <property type="project" value="TreeGrafter"/>
</dbReference>
<evidence type="ECO:0000256" key="1">
    <source>
        <dbReference type="ARBA" id="ARBA00009437"/>
    </source>
</evidence>
<dbReference type="PRINTS" id="PR00039">
    <property type="entry name" value="HTHLYSR"/>
</dbReference>
<dbReference type="STRING" id="570156.AOG27_05340"/>
<evidence type="ECO:0000313" key="6">
    <source>
        <dbReference type="EMBL" id="KPM84323.1"/>
    </source>
</evidence>
<dbReference type="Gene3D" id="1.10.10.10">
    <property type="entry name" value="Winged helix-like DNA-binding domain superfamily/Winged helix DNA-binding domain"/>
    <property type="match status" value="1"/>
</dbReference>
<dbReference type="InterPro" id="IPR036390">
    <property type="entry name" value="WH_DNA-bd_sf"/>
</dbReference>
<dbReference type="SUPFAM" id="SSF53850">
    <property type="entry name" value="Periplasmic binding protein-like II"/>
    <property type="match status" value="1"/>
</dbReference>
<evidence type="ECO:0000256" key="3">
    <source>
        <dbReference type="ARBA" id="ARBA00023125"/>
    </source>
</evidence>
<dbReference type="PATRIC" id="fig|570156.3.peg.2050"/>
<feature type="domain" description="HTH lysR-type" evidence="5">
    <location>
        <begin position="1"/>
        <end position="58"/>
    </location>
</feature>
<dbReference type="OrthoDB" id="9786526at2"/>
<dbReference type="Pfam" id="PF03466">
    <property type="entry name" value="LysR_substrate"/>
    <property type="match status" value="1"/>
</dbReference>
<keyword evidence="3" id="KW-0238">DNA-binding</keyword>
<comment type="caution">
    <text evidence="6">The sequence shown here is derived from an EMBL/GenBank/DDBJ whole genome shotgun (WGS) entry which is preliminary data.</text>
</comment>
<dbReference type="PANTHER" id="PTHR30126:SF91">
    <property type="entry name" value="LYSR FAMILY TRANSCRIPTIONAL REGULATOR"/>
    <property type="match status" value="1"/>
</dbReference>
<sequence length="303" mass="33899">MNLNQLIILDAIVQSSSLSQAALKLHKTQPALTLAIKKLESELGFELLDRSQYRLHLTEKGRIFYREARQLLNANSELSSLAKELALGNEANYKICYEQLCHQNSYNQVISRTFKRFASTEFSISSGKRFVSLEQVNSHEADLGIGPWFDLFHATGDLESLPIGKFDIGIVSAPDVVPSSISFSEIQNYPCLAMFESDLSFDSDRLSYTLGSALMKIDDITSVKSFLLSGAGWAMISLQHCQAEIDAGLLQQIKIVDREHQFGAEIRVFRQHSVHHGPVARAIWQDFSEVSKHYLESSRAAGN</sequence>
<dbReference type="Proteomes" id="UP000050378">
    <property type="component" value="Unassembled WGS sequence"/>
</dbReference>
<comment type="similarity">
    <text evidence="1">Belongs to the LysR transcriptional regulatory family.</text>
</comment>
<dbReference type="RefSeq" id="WP_054551981.1">
    <property type="nucleotide sequence ID" value="NZ_LJTC01000003.1"/>
</dbReference>